<evidence type="ECO:0000256" key="21">
    <source>
        <dbReference type="ARBA" id="ARBA00053094"/>
    </source>
</evidence>
<comment type="catalytic activity">
    <reaction evidence="20">
        <text>N(6)-methyl-dATP + H2O = N(6)-methyl-dAMP + diphosphate + H(+)</text>
        <dbReference type="Rhea" id="RHEA:67604"/>
        <dbReference type="ChEBI" id="CHEBI:15377"/>
        <dbReference type="ChEBI" id="CHEBI:15378"/>
        <dbReference type="ChEBI" id="CHEBI:33019"/>
        <dbReference type="ChEBI" id="CHEBI:169976"/>
        <dbReference type="ChEBI" id="CHEBI:172872"/>
    </reaction>
    <physiologicalReaction direction="left-to-right" evidence="20">
        <dbReference type="Rhea" id="RHEA:67605"/>
    </physiologicalReaction>
</comment>
<evidence type="ECO:0000256" key="17">
    <source>
        <dbReference type="ARBA" id="ARBA00032071"/>
    </source>
</evidence>
<comment type="catalytic activity">
    <reaction evidence="10">
        <text>2-oxo-ATP + H2O = 2-oxo-AMP + diphosphate + H(+)</text>
        <dbReference type="Rhea" id="RHEA:67392"/>
        <dbReference type="ChEBI" id="CHEBI:15377"/>
        <dbReference type="ChEBI" id="CHEBI:15378"/>
        <dbReference type="ChEBI" id="CHEBI:33019"/>
        <dbReference type="ChEBI" id="CHEBI:71395"/>
        <dbReference type="ChEBI" id="CHEBI:172878"/>
    </reaction>
    <physiologicalReaction direction="left-to-right" evidence="10">
        <dbReference type="Rhea" id="RHEA:67393"/>
    </physiologicalReaction>
</comment>
<dbReference type="InterPro" id="IPR015797">
    <property type="entry name" value="NUDIX_hydrolase-like_dom_sf"/>
</dbReference>
<protein>
    <recommendedName>
        <fullName evidence="12">Oxidized purine nucleoside triphosphate hydrolase</fullName>
        <ecNumber evidence="11">3.6.1.56</ecNumber>
    </recommendedName>
    <alternativeName>
        <fullName evidence="16">2-hydroxy-dATP diphosphatase</fullName>
    </alternativeName>
    <alternativeName>
        <fullName evidence="15">7,8-dihydro-8-oxoguanine triphosphatase</fullName>
    </alternativeName>
    <alternativeName>
        <fullName evidence="14">8-oxo-dGTPase</fullName>
    </alternativeName>
    <alternativeName>
        <fullName evidence="17">Methylated purine nucleoside triphosphate hydrolase</fullName>
    </alternativeName>
    <alternativeName>
        <fullName evidence="13">Nucleoside diphosphate-linked moiety X motif 1</fullName>
    </alternativeName>
</protein>
<dbReference type="Gene3D" id="3.90.79.10">
    <property type="entry name" value="Nucleoside Triphosphate Pyrophosphohydrolase"/>
    <property type="match status" value="1"/>
</dbReference>
<comment type="catalytic activity">
    <reaction evidence="7">
        <text>8-oxo-dATP + H2O = 8-oxo-dAMP + diphosphate + H(+)</text>
        <dbReference type="Rhea" id="RHEA:65396"/>
        <dbReference type="ChEBI" id="CHEBI:15377"/>
        <dbReference type="ChEBI" id="CHEBI:15378"/>
        <dbReference type="ChEBI" id="CHEBI:33019"/>
        <dbReference type="ChEBI" id="CHEBI:71361"/>
        <dbReference type="ChEBI" id="CHEBI:172871"/>
    </reaction>
    <physiologicalReaction direction="left-to-right" evidence="7">
        <dbReference type="Rhea" id="RHEA:65397"/>
    </physiologicalReaction>
</comment>
<comment type="similarity">
    <text evidence="2">Belongs to the Nudix hydrolase family.</text>
</comment>
<dbReference type="AlphaFoldDB" id="A0A8C5P1M2"/>
<dbReference type="PANTHER" id="PTHR43758">
    <property type="entry name" value="7,8-DIHYDRO-8-OXOGUANINE TRIPHOSPHATASE"/>
    <property type="match status" value="1"/>
</dbReference>
<keyword evidence="6" id="KW-0460">Magnesium</keyword>
<dbReference type="EC" id="3.6.1.56" evidence="11"/>
<reference evidence="23" key="2">
    <citation type="submission" date="2025-09" db="UniProtKB">
        <authorList>
            <consortium name="Ensembl"/>
        </authorList>
    </citation>
    <scope>IDENTIFICATION</scope>
</reference>
<evidence type="ECO:0000256" key="16">
    <source>
        <dbReference type="ARBA" id="ARBA00031927"/>
    </source>
</evidence>
<accession>A0A8C5P1M2</accession>
<dbReference type="CDD" id="cd03427">
    <property type="entry name" value="NUDIX_MTH1_Nudt1"/>
    <property type="match status" value="1"/>
</dbReference>
<evidence type="ECO:0000256" key="8">
    <source>
        <dbReference type="ARBA" id="ARBA00024459"/>
    </source>
</evidence>
<dbReference type="SUPFAM" id="SSF55811">
    <property type="entry name" value="Nudix"/>
    <property type="match status" value="1"/>
</dbReference>
<dbReference type="GO" id="GO:0106377">
    <property type="term" value="F:2-hydroxy-ATP hydrolase activity"/>
    <property type="evidence" value="ECO:0007669"/>
    <property type="project" value="Ensembl"/>
</dbReference>
<evidence type="ECO:0000256" key="3">
    <source>
        <dbReference type="ARBA" id="ARBA00011245"/>
    </source>
</evidence>
<evidence type="ECO:0000256" key="13">
    <source>
        <dbReference type="ARBA" id="ARBA00029673"/>
    </source>
</evidence>
<evidence type="ECO:0000259" key="22">
    <source>
        <dbReference type="PROSITE" id="PS51462"/>
    </source>
</evidence>
<dbReference type="GO" id="GO:0035539">
    <property type="term" value="F:8-oxo-7,8-dihydrodeoxyguanosine triphosphate pyrophosphatase activity"/>
    <property type="evidence" value="ECO:0007669"/>
    <property type="project" value="Ensembl"/>
</dbReference>
<comment type="catalytic activity">
    <reaction evidence="19">
        <text>O(6)-methyl-dGTP + H2O = O(6)-methyl-dGMP + diphosphate + H(+)</text>
        <dbReference type="Rhea" id="RHEA:67600"/>
        <dbReference type="ChEBI" id="CHEBI:15377"/>
        <dbReference type="ChEBI" id="CHEBI:15378"/>
        <dbReference type="ChEBI" id="CHEBI:33019"/>
        <dbReference type="ChEBI" id="CHEBI:169974"/>
        <dbReference type="ChEBI" id="CHEBI:169975"/>
    </reaction>
    <physiologicalReaction direction="left-to-right" evidence="19">
        <dbReference type="Rhea" id="RHEA:67601"/>
    </physiologicalReaction>
</comment>
<dbReference type="GO" id="GO:0047693">
    <property type="term" value="F:ATP diphosphatase activity"/>
    <property type="evidence" value="ECO:0007669"/>
    <property type="project" value="Ensembl"/>
</dbReference>
<dbReference type="GO" id="GO:0005759">
    <property type="term" value="C:mitochondrial matrix"/>
    <property type="evidence" value="ECO:0007669"/>
    <property type="project" value="Ensembl"/>
</dbReference>
<dbReference type="GO" id="GO:0046872">
    <property type="term" value="F:metal ion binding"/>
    <property type="evidence" value="ECO:0007669"/>
    <property type="project" value="UniProtKB-KW"/>
</dbReference>
<dbReference type="PANTHER" id="PTHR43758:SF2">
    <property type="entry name" value="OXIDIZED PURINE NUCLEOSIDE TRIPHOSPHATE HYDROLASE"/>
    <property type="match status" value="1"/>
</dbReference>
<dbReference type="GO" id="GO:0006152">
    <property type="term" value="P:purine nucleoside catabolic process"/>
    <property type="evidence" value="ECO:0007669"/>
    <property type="project" value="Ensembl"/>
</dbReference>
<dbReference type="GO" id="GO:0005634">
    <property type="term" value="C:nucleus"/>
    <property type="evidence" value="ECO:0007669"/>
    <property type="project" value="Ensembl"/>
</dbReference>
<sequence length="159" mass="18106">VGTSSLFTRVLVLKPQQVLLGLKKQGFGAGRWNGFGGHVKEGETIKDGAKRGLREKRGLTTDMLHKVGRTVFEFVGAPEPMEVHILYMDSVHGTPTSEETRPQWFQQDQIPFGDMLPDDKYWFPLLFQKKKFHGLFHGFFKFQDQDTILDHSLCGVLEV</sequence>
<evidence type="ECO:0000256" key="18">
    <source>
        <dbReference type="ARBA" id="ARBA00048002"/>
    </source>
</evidence>
<evidence type="ECO:0000256" key="12">
    <source>
        <dbReference type="ARBA" id="ARBA00026218"/>
    </source>
</evidence>
<dbReference type="Proteomes" id="UP000694385">
    <property type="component" value="Unassembled WGS sequence"/>
</dbReference>
<organism evidence="23 24">
    <name type="scientific">Jaculus jaculus</name>
    <name type="common">Lesser Egyptian jerboa</name>
    <dbReference type="NCBI Taxonomy" id="51337"/>
    <lineage>
        <taxon>Eukaryota</taxon>
        <taxon>Metazoa</taxon>
        <taxon>Chordata</taxon>
        <taxon>Craniata</taxon>
        <taxon>Vertebrata</taxon>
        <taxon>Euteleostomi</taxon>
        <taxon>Mammalia</taxon>
        <taxon>Eutheria</taxon>
        <taxon>Euarchontoglires</taxon>
        <taxon>Glires</taxon>
        <taxon>Rodentia</taxon>
        <taxon>Myomorpha</taxon>
        <taxon>Dipodoidea</taxon>
        <taxon>Dipodidae</taxon>
        <taxon>Dipodinae</taxon>
        <taxon>Jaculus</taxon>
    </lineage>
</organism>
<evidence type="ECO:0000256" key="15">
    <source>
        <dbReference type="ARBA" id="ARBA00030682"/>
    </source>
</evidence>
<dbReference type="GO" id="GO:0008828">
    <property type="term" value="F:dATP diphosphatase activity"/>
    <property type="evidence" value="ECO:0007669"/>
    <property type="project" value="UniProtKB-EC"/>
</dbReference>
<dbReference type="PROSITE" id="PS51462">
    <property type="entry name" value="NUDIX"/>
    <property type="match status" value="1"/>
</dbReference>
<evidence type="ECO:0000256" key="19">
    <source>
        <dbReference type="ARBA" id="ARBA00048894"/>
    </source>
</evidence>
<comment type="catalytic activity">
    <reaction evidence="8">
        <text>2-oxo-dATP + H2O = 2-oxo-dAMP + diphosphate + H(+)</text>
        <dbReference type="Rhea" id="RHEA:31583"/>
        <dbReference type="ChEBI" id="CHEBI:15377"/>
        <dbReference type="ChEBI" id="CHEBI:15378"/>
        <dbReference type="ChEBI" id="CHEBI:33019"/>
        <dbReference type="ChEBI" id="CHEBI:63212"/>
        <dbReference type="ChEBI" id="CHEBI:77897"/>
        <dbReference type="EC" id="3.6.1.56"/>
    </reaction>
    <physiologicalReaction direction="left-to-right" evidence="8">
        <dbReference type="Rhea" id="RHEA:31584"/>
    </physiologicalReaction>
</comment>
<dbReference type="InterPro" id="IPR003563">
    <property type="entry name" value="8ODP"/>
</dbReference>
<dbReference type="GO" id="GO:0030515">
    <property type="term" value="F:snoRNA binding"/>
    <property type="evidence" value="ECO:0007669"/>
    <property type="project" value="Ensembl"/>
</dbReference>
<evidence type="ECO:0000256" key="9">
    <source>
        <dbReference type="ARBA" id="ARBA00024486"/>
    </source>
</evidence>
<evidence type="ECO:0000256" key="20">
    <source>
        <dbReference type="ARBA" id="ARBA00049032"/>
    </source>
</evidence>
<comment type="function">
    <text evidence="21">Oxidized purine nucleoside triphosphate hydrolase which is a prominent sanitizer of the oxidized nucleotide pool. Catalyzes the hydrolysis of 2-oxo-dATP (2-hydroxy-dATP) into 2-oxo-dAMP. Also has a significant hydrolase activity toward 2-oxo-ATP, 8-oxo-dGTP and 8-oxo-dATP. Through the hydrolysis of oxidized purine nucleoside triphosphates, prevents their incorporation into DNA and the subsequent transversions A:T to C:G and G:C to T:A. Also catalyzes the hydrolysis of methylated purine nucleoside triphosphate preventing their integration into DNA. Through this antimutagenic activity protects cells from oxidative stress.</text>
</comment>
<dbReference type="GO" id="GO:0008413">
    <property type="term" value="F:8-oxo-7,8-dihydroguanosine triphosphate pyrophosphatase activity"/>
    <property type="evidence" value="ECO:0007669"/>
    <property type="project" value="Ensembl"/>
</dbReference>
<evidence type="ECO:0000256" key="2">
    <source>
        <dbReference type="ARBA" id="ARBA00005582"/>
    </source>
</evidence>
<dbReference type="Ensembl" id="ENSJJAT00000022827.1">
    <property type="protein sequence ID" value="ENSJJAP00000016318.1"/>
    <property type="gene ID" value="ENSJJAG00000018201.1"/>
</dbReference>
<evidence type="ECO:0000256" key="1">
    <source>
        <dbReference type="ARBA" id="ARBA00001946"/>
    </source>
</evidence>
<dbReference type="GO" id="GO:0042262">
    <property type="term" value="P:DNA protection"/>
    <property type="evidence" value="ECO:0007669"/>
    <property type="project" value="Ensembl"/>
</dbReference>
<evidence type="ECO:0000256" key="4">
    <source>
        <dbReference type="ARBA" id="ARBA00022723"/>
    </source>
</evidence>
<evidence type="ECO:0000256" key="5">
    <source>
        <dbReference type="ARBA" id="ARBA00022801"/>
    </source>
</evidence>
<evidence type="ECO:0000256" key="11">
    <source>
        <dbReference type="ARBA" id="ARBA00026103"/>
    </source>
</evidence>
<comment type="cofactor">
    <cofactor evidence="1">
        <name>Mg(2+)</name>
        <dbReference type="ChEBI" id="CHEBI:18420"/>
    </cofactor>
</comment>
<comment type="catalytic activity">
    <reaction evidence="9">
        <text>8-oxo-dGTP + H2O = 8-oxo-dGMP + diphosphate + H(+)</text>
        <dbReference type="Rhea" id="RHEA:31575"/>
        <dbReference type="ChEBI" id="CHEBI:15377"/>
        <dbReference type="ChEBI" id="CHEBI:15378"/>
        <dbReference type="ChEBI" id="CHEBI:33019"/>
        <dbReference type="ChEBI" id="CHEBI:63224"/>
        <dbReference type="ChEBI" id="CHEBI:77896"/>
    </reaction>
    <physiologicalReaction direction="left-to-right" evidence="9">
        <dbReference type="Rhea" id="RHEA:31576"/>
    </physiologicalReaction>
</comment>
<evidence type="ECO:0000256" key="14">
    <source>
        <dbReference type="ARBA" id="ARBA00030634"/>
    </source>
</evidence>
<dbReference type="GeneTree" id="ENSGT00390000000341"/>
<evidence type="ECO:0000256" key="10">
    <source>
        <dbReference type="ARBA" id="ARBA00024596"/>
    </source>
</evidence>
<keyword evidence="4" id="KW-0479">Metal-binding</keyword>
<reference evidence="23" key="1">
    <citation type="submission" date="2025-08" db="UniProtKB">
        <authorList>
            <consortium name="Ensembl"/>
        </authorList>
    </citation>
    <scope>IDENTIFICATION</scope>
</reference>
<proteinExistence type="inferred from homology"/>
<keyword evidence="24" id="KW-1185">Reference proteome</keyword>
<name>A0A8C5P1M2_JACJA</name>
<evidence type="ECO:0000256" key="6">
    <source>
        <dbReference type="ARBA" id="ARBA00022842"/>
    </source>
</evidence>
<dbReference type="InterPro" id="IPR000086">
    <property type="entry name" value="NUDIX_hydrolase_dom"/>
</dbReference>
<dbReference type="GO" id="GO:0005829">
    <property type="term" value="C:cytosol"/>
    <property type="evidence" value="ECO:0007669"/>
    <property type="project" value="Ensembl"/>
</dbReference>
<comment type="subunit">
    <text evidence="3">Monomer.</text>
</comment>
<feature type="domain" description="Nudix hydrolase" evidence="22">
    <location>
        <begin position="1"/>
        <end position="129"/>
    </location>
</feature>
<dbReference type="OMA" id="MIEATLC"/>
<evidence type="ECO:0000313" key="24">
    <source>
        <dbReference type="Proteomes" id="UP000694385"/>
    </source>
</evidence>
<dbReference type="Pfam" id="PF00293">
    <property type="entry name" value="NUDIX"/>
    <property type="match status" value="1"/>
</dbReference>
<keyword evidence="5" id="KW-0378">Hydrolase</keyword>
<dbReference type="PRINTS" id="PR01403">
    <property type="entry name" value="8OXTPHPHTASE"/>
</dbReference>
<comment type="catalytic activity">
    <reaction evidence="18">
        <text>N(6)-methyl-ATP + H2O = N(6)-methyl-AMP + diphosphate + H(+)</text>
        <dbReference type="Rhea" id="RHEA:67608"/>
        <dbReference type="ChEBI" id="CHEBI:15377"/>
        <dbReference type="ChEBI" id="CHEBI:15378"/>
        <dbReference type="ChEBI" id="CHEBI:33019"/>
        <dbReference type="ChEBI" id="CHEBI:144842"/>
        <dbReference type="ChEBI" id="CHEBI:172873"/>
    </reaction>
    <physiologicalReaction direction="left-to-right" evidence="18">
        <dbReference type="Rhea" id="RHEA:67609"/>
    </physiologicalReaction>
</comment>
<evidence type="ECO:0000313" key="23">
    <source>
        <dbReference type="Ensembl" id="ENSJJAP00000016318.1"/>
    </source>
</evidence>
<evidence type="ECO:0000256" key="7">
    <source>
        <dbReference type="ARBA" id="ARBA00024448"/>
    </source>
</evidence>
<dbReference type="GO" id="GO:0106378">
    <property type="term" value="F:2-hydroxy-dATP hydrolase activity"/>
    <property type="evidence" value="ECO:0007669"/>
    <property type="project" value="Ensembl"/>
</dbReference>